<keyword evidence="4 7" id="KW-1133">Transmembrane helix</keyword>
<feature type="transmembrane region" description="Helical" evidence="7">
    <location>
        <begin position="140"/>
        <end position="160"/>
    </location>
</feature>
<proteinExistence type="predicted"/>
<organism evidence="9 10">
    <name type="scientific">Pseudocercospora eumusae</name>
    <dbReference type="NCBI Taxonomy" id="321146"/>
    <lineage>
        <taxon>Eukaryota</taxon>
        <taxon>Fungi</taxon>
        <taxon>Dikarya</taxon>
        <taxon>Ascomycota</taxon>
        <taxon>Pezizomycotina</taxon>
        <taxon>Dothideomycetes</taxon>
        <taxon>Dothideomycetidae</taxon>
        <taxon>Mycosphaerellales</taxon>
        <taxon>Mycosphaerellaceae</taxon>
        <taxon>Pseudocercospora</taxon>
    </lineage>
</organism>
<feature type="transmembrane region" description="Helical" evidence="7">
    <location>
        <begin position="166"/>
        <end position="192"/>
    </location>
</feature>
<gene>
    <name evidence="9" type="ORF">AC578_10397</name>
</gene>
<feature type="transmembrane region" description="Helical" evidence="7">
    <location>
        <begin position="373"/>
        <end position="390"/>
    </location>
</feature>
<keyword evidence="2" id="KW-0813">Transport</keyword>
<feature type="region of interest" description="Disordered" evidence="6">
    <location>
        <begin position="1"/>
        <end position="26"/>
    </location>
</feature>
<dbReference type="PROSITE" id="PS50850">
    <property type="entry name" value="MFS"/>
    <property type="match status" value="1"/>
</dbReference>
<name>A0A139HBB8_9PEZI</name>
<dbReference type="InterPro" id="IPR011701">
    <property type="entry name" value="MFS"/>
</dbReference>
<feature type="transmembrane region" description="Helical" evidence="7">
    <location>
        <begin position="236"/>
        <end position="256"/>
    </location>
</feature>
<dbReference type="PANTHER" id="PTHR43791">
    <property type="entry name" value="PERMEASE-RELATED"/>
    <property type="match status" value="1"/>
</dbReference>
<feature type="transmembrane region" description="Helical" evidence="7">
    <location>
        <begin position="466"/>
        <end position="486"/>
    </location>
</feature>
<dbReference type="AlphaFoldDB" id="A0A139HBB8"/>
<dbReference type="SUPFAM" id="SSF103473">
    <property type="entry name" value="MFS general substrate transporter"/>
    <property type="match status" value="1"/>
</dbReference>
<dbReference type="EMBL" id="LFZN01000087">
    <property type="protein sequence ID" value="KXS99731.1"/>
    <property type="molecule type" value="Genomic_DNA"/>
</dbReference>
<comment type="subcellular location">
    <subcellularLocation>
        <location evidence="1">Membrane</location>
        <topology evidence="1">Multi-pass membrane protein</topology>
    </subcellularLocation>
</comment>
<evidence type="ECO:0000256" key="3">
    <source>
        <dbReference type="ARBA" id="ARBA00022692"/>
    </source>
</evidence>
<keyword evidence="3 7" id="KW-0812">Transmembrane</keyword>
<keyword evidence="5 7" id="KW-0472">Membrane</keyword>
<accession>A0A139HBB8</accession>
<comment type="caution">
    <text evidence="9">The sequence shown here is derived from an EMBL/GenBank/DDBJ whole genome shotgun (WGS) entry which is preliminary data.</text>
</comment>
<feature type="domain" description="Major facilitator superfamily (MFS) profile" evidence="8">
    <location>
        <begin position="78"/>
        <end position="491"/>
    </location>
</feature>
<feature type="transmembrane region" description="Helical" evidence="7">
    <location>
        <begin position="432"/>
        <end position="454"/>
    </location>
</feature>
<feature type="transmembrane region" description="Helical" evidence="7">
    <location>
        <begin position="115"/>
        <end position="133"/>
    </location>
</feature>
<dbReference type="PANTHER" id="PTHR43791:SF81">
    <property type="entry name" value="TRANSPORTER, PUTATIVE (AFU_ORTHOLOGUE AFUA_7G01190)-RELATED"/>
    <property type="match status" value="1"/>
</dbReference>
<feature type="transmembrane region" description="Helical" evidence="7">
    <location>
        <begin position="342"/>
        <end position="361"/>
    </location>
</feature>
<evidence type="ECO:0000313" key="9">
    <source>
        <dbReference type="EMBL" id="KXS99731.1"/>
    </source>
</evidence>
<feature type="transmembrane region" description="Helical" evidence="7">
    <location>
        <begin position="204"/>
        <end position="224"/>
    </location>
</feature>
<evidence type="ECO:0000256" key="6">
    <source>
        <dbReference type="SAM" id="MobiDB-lite"/>
    </source>
</evidence>
<reference evidence="9 10" key="1">
    <citation type="submission" date="2015-07" db="EMBL/GenBank/DDBJ databases">
        <title>Comparative genomics of the Sigatoka disease complex on banana suggests a link between parallel evolutionary changes in Pseudocercospora fijiensis and Pseudocercospora eumusae and increased virulence on the banana host.</title>
        <authorList>
            <person name="Chang T.-C."/>
            <person name="Salvucci A."/>
            <person name="Crous P.W."/>
            <person name="Stergiopoulos I."/>
        </authorList>
    </citation>
    <scope>NUCLEOTIDE SEQUENCE [LARGE SCALE GENOMIC DNA]</scope>
    <source>
        <strain evidence="9 10">CBS 114824</strain>
    </source>
</reference>
<dbReference type="Pfam" id="PF07690">
    <property type="entry name" value="MFS_1"/>
    <property type="match status" value="1"/>
</dbReference>
<dbReference type="OrthoDB" id="6730379at2759"/>
<evidence type="ECO:0000259" key="8">
    <source>
        <dbReference type="PROSITE" id="PS50850"/>
    </source>
</evidence>
<dbReference type="InterPro" id="IPR020846">
    <property type="entry name" value="MFS_dom"/>
</dbReference>
<evidence type="ECO:0000256" key="7">
    <source>
        <dbReference type="SAM" id="Phobius"/>
    </source>
</evidence>
<dbReference type="Gene3D" id="1.20.1250.20">
    <property type="entry name" value="MFS general substrate transporter like domains"/>
    <property type="match status" value="1"/>
</dbReference>
<feature type="transmembrane region" description="Helical" evidence="7">
    <location>
        <begin position="402"/>
        <end position="420"/>
    </location>
</feature>
<sequence length="526" mass="58092">MAASQQREIQMGGKKSLEKGGLETTVSQSGTLKEGEIKDLDQAEIFLRTNDITHNDLNAMLADTAAIKKLVKKVDWMLMPLLCGTYLLQYIDKQSLSYAAVFDLFESTNTNQNQYSWLVSIFYFGYLVAEWPMSYLAQRLPTGTVISVAIIGWGSILMIMASCHNFIGLAICRFLLGCFESLITPVFMMVVGQWYIRKEQSSRAGLFYCFNGVGASVGGILFFAVGQAKGWDVWRIIFLLAGGLTVCWGIIMLFFLPNNIMTAKRFSSHEKATLIARAQQNQTGVFNPTIKMTQVKEALIDPQVWLLFFFVLLNETVNGGLANFNKLIIKGLAGGKPLLTTAYGIPTGIWQVFFVFGGPWLASKFKNIRTYMMALYVCPTIIATALLWQLPHTAEHNKGLLVSVYIAGAYVASLVIALQLPANNVGGYTKRVTSTALVFLAYCAGNIIGPHAFLESEAPTYSTGCTVTMACASGQIVLSFIIRAMLIRRNKKRDAKYGPAPKGAQLTEGAIEDKTDFENPAFRYSY</sequence>
<dbReference type="GO" id="GO:0016020">
    <property type="term" value="C:membrane"/>
    <property type="evidence" value="ECO:0007669"/>
    <property type="project" value="UniProtKB-SubCell"/>
</dbReference>
<evidence type="ECO:0000256" key="4">
    <source>
        <dbReference type="ARBA" id="ARBA00022989"/>
    </source>
</evidence>
<protein>
    <recommendedName>
        <fullName evidence="8">Major facilitator superfamily (MFS) profile domain-containing protein</fullName>
    </recommendedName>
</protein>
<evidence type="ECO:0000256" key="5">
    <source>
        <dbReference type="ARBA" id="ARBA00023136"/>
    </source>
</evidence>
<keyword evidence="10" id="KW-1185">Reference proteome</keyword>
<evidence type="ECO:0000313" key="10">
    <source>
        <dbReference type="Proteomes" id="UP000070133"/>
    </source>
</evidence>
<dbReference type="Proteomes" id="UP000070133">
    <property type="component" value="Unassembled WGS sequence"/>
</dbReference>
<evidence type="ECO:0000256" key="2">
    <source>
        <dbReference type="ARBA" id="ARBA00022448"/>
    </source>
</evidence>
<evidence type="ECO:0000256" key="1">
    <source>
        <dbReference type="ARBA" id="ARBA00004141"/>
    </source>
</evidence>
<dbReference type="GO" id="GO:0022857">
    <property type="term" value="F:transmembrane transporter activity"/>
    <property type="evidence" value="ECO:0007669"/>
    <property type="project" value="InterPro"/>
</dbReference>
<dbReference type="InterPro" id="IPR036259">
    <property type="entry name" value="MFS_trans_sf"/>
</dbReference>